<keyword evidence="4" id="KW-0808">Transferase</keyword>
<accession>A0A9D9ELW0</accession>
<dbReference type="InterPro" id="IPR049704">
    <property type="entry name" value="Aminotrans_3_PPA_site"/>
</dbReference>
<evidence type="ECO:0000256" key="6">
    <source>
        <dbReference type="RuleBase" id="RU003560"/>
    </source>
</evidence>
<organism evidence="7 8">
    <name type="scientific">Candidatus Avitreponema avistercoris</name>
    <dbReference type="NCBI Taxonomy" id="2840705"/>
    <lineage>
        <taxon>Bacteria</taxon>
        <taxon>Pseudomonadati</taxon>
        <taxon>Spirochaetota</taxon>
        <taxon>Spirochaetia</taxon>
        <taxon>Spirochaetales</taxon>
        <taxon>Candidatus Avitreponema</taxon>
    </lineage>
</organism>
<proteinExistence type="inferred from homology"/>
<gene>
    <name evidence="7" type="ORF">IAA96_02050</name>
</gene>
<dbReference type="InterPro" id="IPR015424">
    <property type="entry name" value="PyrdxlP-dep_Trfase"/>
</dbReference>
<dbReference type="InterPro" id="IPR015422">
    <property type="entry name" value="PyrdxlP-dep_Trfase_small"/>
</dbReference>
<evidence type="ECO:0000256" key="1">
    <source>
        <dbReference type="ARBA" id="ARBA00001933"/>
    </source>
</evidence>
<dbReference type="PROSITE" id="PS00600">
    <property type="entry name" value="AA_TRANSFER_CLASS_3"/>
    <property type="match status" value="1"/>
</dbReference>
<dbReference type="PANTHER" id="PTHR43552:SF1">
    <property type="entry name" value="DIAMINOBUTYRATE--2-OXOGLUTARATE AMINOTRANSFERASE"/>
    <property type="match status" value="1"/>
</dbReference>
<dbReference type="CDD" id="cd00610">
    <property type="entry name" value="OAT_like"/>
    <property type="match status" value="1"/>
</dbReference>
<comment type="cofactor">
    <cofactor evidence="1">
        <name>pyridoxal 5'-phosphate</name>
        <dbReference type="ChEBI" id="CHEBI:597326"/>
    </cofactor>
</comment>
<evidence type="ECO:0000256" key="3">
    <source>
        <dbReference type="ARBA" id="ARBA00022576"/>
    </source>
</evidence>
<reference evidence="7" key="1">
    <citation type="submission" date="2020-10" db="EMBL/GenBank/DDBJ databases">
        <authorList>
            <person name="Gilroy R."/>
        </authorList>
    </citation>
    <scope>NUCLEOTIDE SEQUENCE</scope>
    <source>
        <strain evidence="7">B3-4054</strain>
    </source>
</reference>
<dbReference type="EMBL" id="JADIMS010000036">
    <property type="protein sequence ID" value="MBO8449869.1"/>
    <property type="molecule type" value="Genomic_DNA"/>
</dbReference>
<dbReference type="AlphaFoldDB" id="A0A9D9ELW0"/>
<name>A0A9D9ELW0_9SPIR</name>
<comment type="caution">
    <text evidence="7">The sequence shown here is derived from an EMBL/GenBank/DDBJ whole genome shotgun (WGS) entry which is preliminary data.</text>
</comment>
<dbReference type="GO" id="GO:0030170">
    <property type="term" value="F:pyridoxal phosphate binding"/>
    <property type="evidence" value="ECO:0007669"/>
    <property type="project" value="InterPro"/>
</dbReference>
<dbReference type="InterPro" id="IPR004637">
    <property type="entry name" value="Dat"/>
</dbReference>
<evidence type="ECO:0000313" key="8">
    <source>
        <dbReference type="Proteomes" id="UP000823616"/>
    </source>
</evidence>
<evidence type="ECO:0000313" key="7">
    <source>
        <dbReference type="EMBL" id="MBO8449869.1"/>
    </source>
</evidence>
<protein>
    <submittedName>
        <fullName evidence="7">Diaminobutyrate--2-oxoglutarate transaminase family protein</fullName>
    </submittedName>
</protein>
<dbReference type="GO" id="GO:0008483">
    <property type="term" value="F:transaminase activity"/>
    <property type="evidence" value="ECO:0007669"/>
    <property type="project" value="UniProtKB-KW"/>
</dbReference>
<keyword evidence="5 6" id="KW-0663">Pyridoxal phosphate</keyword>
<dbReference type="Gene3D" id="3.40.640.10">
    <property type="entry name" value="Type I PLP-dependent aspartate aminotransferase-like (Major domain)"/>
    <property type="match status" value="1"/>
</dbReference>
<dbReference type="Pfam" id="PF00202">
    <property type="entry name" value="Aminotran_3"/>
    <property type="match status" value="1"/>
</dbReference>
<keyword evidence="3" id="KW-0032">Aminotransferase</keyword>
<evidence type="ECO:0000256" key="4">
    <source>
        <dbReference type="ARBA" id="ARBA00022679"/>
    </source>
</evidence>
<dbReference type="PANTHER" id="PTHR43552">
    <property type="entry name" value="DIAMINOBUTYRATE--2-OXOGLUTARATE AMINOTRANSFERASE"/>
    <property type="match status" value="1"/>
</dbReference>
<sequence>MIQTLASESTNQYYITRQDSTESNARSYPRKFPFAIAKAQGSWVEDVEGVKYLDFLCGAGTLALGHNDPEVNGAMIEMLANQYPLHTLDIMTPVKSDFIEKIMSLLPEEMQGHTKIQFCSPAGSDAFDAALKLCKTATGRSAVISFHGGYHGMGHGALACTGNLNAKEKVNGLMPGAYFFPFPNSYRCPFGLGGKAGTDAACAFFERTLKDPESGIPKPAAVILEPIQGEGGVIPAPPEFLRTVRRVTRELGIPMIVDEIQCGIGRSGRFFAFEHAGIVPDVILASKAVGGSQPLAVVLYHESLDVWTQGAHAGTFRGNQLAMKAGTILMDRVSKPEFLAEVQEKGEYLRNRFLRLQEKVSIIGDVRGKGLMLGVEFVDPAAPADALGAYPHSGKNAAAVQRKCFEKHLIMEKGGRYGSVMRCLCALNITREDLERGADIFEEAVLETDREAARGI</sequence>
<reference evidence="7" key="2">
    <citation type="journal article" date="2021" name="PeerJ">
        <title>Extensive microbial diversity within the chicken gut microbiome revealed by metagenomics and culture.</title>
        <authorList>
            <person name="Gilroy R."/>
            <person name="Ravi A."/>
            <person name="Getino M."/>
            <person name="Pursley I."/>
            <person name="Horton D.L."/>
            <person name="Alikhan N.F."/>
            <person name="Baker D."/>
            <person name="Gharbi K."/>
            <person name="Hall N."/>
            <person name="Watson M."/>
            <person name="Adriaenssens E.M."/>
            <person name="Foster-Nyarko E."/>
            <person name="Jarju S."/>
            <person name="Secka A."/>
            <person name="Antonio M."/>
            <person name="Oren A."/>
            <person name="Chaudhuri R.R."/>
            <person name="La Ragione R."/>
            <person name="Hildebrand F."/>
            <person name="Pallen M.J."/>
        </authorList>
    </citation>
    <scope>NUCLEOTIDE SEQUENCE</scope>
    <source>
        <strain evidence="7">B3-4054</strain>
    </source>
</reference>
<comment type="similarity">
    <text evidence="2 6">Belongs to the class-III pyridoxal-phosphate-dependent aminotransferase family.</text>
</comment>
<dbReference type="NCBIfam" id="TIGR00709">
    <property type="entry name" value="dat"/>
    <property type="match status" value="1"/>
</dbReference>
<dbReference type="InterPro" id="IPR015421">
    <property type="entry name" value="PyrdxlP-dep_Trfase_major"/>
</dbReference>
<dbReference type="InterPro" id="IPR005814">
    <property type="entry name" value="Aminotrans_3"/>
</dbReference>
<evidence type="ECO:0000256" key="5">
    <source>
        <dbReference type="ARBA" id="ARBA00022898"/>
    </source>
</evidence>
<evidence type="ECO:0000256" key="2">
    <source>
        <dbReference type="ARBA" id="ARBA00008954"/>
    </source>
</evidence>
<dbReference type="Gene3D" id="3.90.1150.10">
    <property type="entry name" value="Aspartate Aminotransferase, domain 1"/>
    <property type="match status" value="1"/>
</dbReference>
<dbReference type="Proteomes" id="UP000823616">
    <property type="component" value="Unassembled WGS sequence"/>
</dbReference>
<dbReference type="SUPFAM" id="SSF53383">
    <property type="entry name" value="PLP-dependent transferases"/>
    <property type="match status" value="1"/>
</dbReference>